<feature type="compositionally biased region" description="Basic and acidic residues" evidence="9">
    <location>
        <begin position="442"/>
        <end position="455"/>
    </location>
</feature>
<feature type="transmembrane region" description="Helical" evidence="10">
    <location>
        <begin position="314"/>
        <end position="334"/>
    </location>
</feature>
<feature type="transmembrane region" description="Helical" evidence="10">
    <location>
        <begin position="248"/>
        <end position="273"/>
    </location>
</feature>
<dbReference type="AlphaFoldDB" id="A0A7W8L2W7"/>
<keyword evidence="7 10" id="KW-1133">Transmembrane helix</keyword>
<dbReference type="InterPro" id="IPR005829">
    <property type="entry name" value="Sugar_transporter_CS"/>
</dbReference>
<feature type="transmembrane region" description="Helical" evidence="10">
    <location>
        <begin position="93"/>
        <end position="113"/>
    </location>
</feature>
<dbReference type="EMBL" id="JACHDE010000002">
    <property type="protein sequence ID" value="MBB5399402.1"/>
    <property type="molecule type" value="Genomic_DNA"/>
</dbReference>
<accession>A0A7W8L2W7</accession>
<sequence>MKNAAKQDQTGDILVKFSEAVRKIGAISIGNLGEIYDFTVFGLSVPFLAKHFFPVGQPLAAILSTFAVYAVAFGARPFGGVLFGYLMDRVGRVRVLVITIWLMAAGTASIGLLPTYDTIGIAAPILLVAARFAQGLAMGGEFTGSMIYIVESAPQGRRGQWVGIAFTFATLPLAIATAILLGFQSLIGKADYLEWGWRIPFLFGGLIGIFGFVMRKGLDDPAEYELARKSAVFEDKYRGLTRSARKSMLYVAMLMPIQAVAAYLLLGFMYTFLMRQVGLDSKTALLANGAGILTYSLLGAAAGTLSDRFGRKRLLTAGALWIALVAYPSVWLAANGSLPWVVLGQIAIGIGIGLYGATCTVTSTELFPTQSRATAHALAYQITVAILGGTTPLMCAWLISALNTPLAPGWYVTGFAVVNLLLIQFLPETKDVLLSRSVCDDGHESGLHGIPERRTPGTLRT</sequence>
<evidence type="ECO:0000256" key="2">
    <source>
        <dbReference type="ARBA" id="ARBA00008240"/>
    </source>
</evidence>
<feature type="domain" description="Major facilitator superfamily (MFS) profile" evidence="11">
    <location>
        <begin position="23"/>
        <end position="431"/>
    </location>
</feature>
<evidence type="ECO:0000256" key="6">
    <source>
        <dbReference type="ARBA" id="ARBA00022847"/>
    </source>
</evidence>
<dbReference type="PROSITE" id="PS00216">
    <property type="entry name" value="SUGAR_TRANSPORT_1"/>
    <property type="match status" value="1"/>
</dbReference>
<proteinExistence type="inferred from homology"/>
<keyword evidence="6" id="KW-0769">Symport</keyword>
<feature type="transmembrane region" description="Helical" evidence="10">
    <location>
        <begin position="161"/>
        <end position="183"/>
    </location>
</feature>
<dbReference type="GO" id="GO:0015293">
    <property type="term" value="F:symporter activity"/>
    <property type="evidence" value="ECO:0007669"/>
    <property type="project" value="UniProtKB-KW"/>
</dbReference>
<evidence type="ECO:0000256" key="10">
    <source>
        <dbReference type="SAM" id="Phobius"/>
    </source>
</evidence>
<feature type="transmembrane region" description="Helical" evidence="10">
    <location>
        <begin position="285"/>
        <end position="302"/>
    </location>
</feature>
<dbReference type="InterPro" id="IPR036259">
    <property type="entry name" value="MFS_trans_sf"/>
</dbReference>
<evidence type="ECO:0000256" key="4">
    <source>
        <dbReference type="ARBA" id="ARBA00022475"/>
    </source>
</evidence>
<dbReference type="InterPro" id="IPR051084">
    <property type="entry name" value="H+-coupled_symporters"/>
</dbReference>
<evidence type="ECO:0000256" key="7">
    <source>
        <dbReference type="ARBA" id="ARBA00022989"/>
    </source>
</evidence>
<comment type="caution">
    <text evidence="12">The sequence shown here is derived from an EMBL/GenBank/DDBJ whole genome shotgun (WGS) entry which is preliminary data.</text>
</comment>
<feature type="transmembrane region" description="Helical" evidence="10">
    <location>
        <begin position="195"/>
        <end position="214"/>
    </location>
</feature>
<feature type="transmembrane region" description="Helical" evidence="10">
    <location>
        <begin position="378"/>
        <end position="402"/>
    </location>
</feature>
<evidence type="ECO:0000259" key="11">
    <source>
        <dbReference type="PROSITE" id="PS50850"/>
    </source>
</evidence>
<dbReference type="GO" id="GO:0005886">
    <property type="term" value="C:plasma membrane"/>
    <property type="evidence" value="ECO:0007669"/>
    <property type="project" value="UniProtKB-SubCell"/>
</dbReference>
<comment type="subcellular location">
    <subcellularLocation>
        <location evidence="1">Cell membrane</location>
        <topology evidence="1">Multi-pass membrane protein</topology>
    </subcellularLocation>
</comment>
<name>A0A7W8L2W7_9BURK</name>
<dbReference type="InterPro" id="IPR020846">
    <property type="entry name" value="MFS_dom"/>
</dbReference>
<dbReference type="RefSeq" id="WP_184128546.1">
    <property type="nucleotide sequence ID" value="NZ_JACHDE010000002.1"/>
</dbReference>
<evidence type="ECO:0000313" key="12">
    <source>
        <dbReference type="EMBL" id="MBB5399402.1"/>
    </source>
</evidence>
<keyword evidence="4" id="KW-1003">Cell membrane</keyword>
<feature type="transmembrane region" description="Helical" evidence="10">
    <location>
        <begin position="35"/>
        <end position="53"/>
    </location>
</feature>
<feature type="region of interest" description="Disordered" evidence="9">
    <location>
        <begin position="442"/>
        <end position="461"/>
    </location>
</feature>
<gene>
    <name evidence="12" type="ORF">HDG41_001441</name>
</gene>
<evidence type="ECO:0000256" key="5">
    <source>
        <dbReference type="ARBA" id="ARBA00022692"/>
    </source>
</evidence>
<feature type="transmembrane region" description="Helical" evidence="10">
    <location>
        <begin position="59"/>
        <end position="86"/>
    </location>
</feature>
<dbReference type="PROSITE" id="PS50850">
    <property type="entry name" value="MFS"/>
    <property type="match status" value="1"/>
</dbReference>
<dbReference type="SUPFAM" id="SSF103473">
    <property type="entry name" value="MFS general substrate transporter"/>
    <property type="match status" value="1"/>
</dbReference>
<reference evidence="12 13" key="1">
    <citation type="submission" date="2020-08" db="EMBL/GenBank/DDBJ databases">
        <title>Genomic Encyclopedia of Type Strains, Phase IV (KMG-V): Genome sequencing to study the core and pangenomes of soil and plant-associated prokaryotes.</title>
        <authorList>
            <person name="Whitman W."/>
        </authorList>
    </citation>
    <scope>NUCLEOTIDE SEQUENCE [LARGE SCALE GENOMIC DNA]</scope>
    <source>
        <strain evidence="12 13">JPY162</strain>
    </source>
</reference>
<evidence type="ECO:0000313" key="13">
    <source>
        <dbReference type="Proteomes" id="UP000592820"/>
    </source>
</evidence>
<feature type="transmembrane region" description="Helical" evidence="10">
    <location>
        <begin position="408"/>
        <end position="426"/>
    </location>
</feature>
<evidence type="ECO:0000256" key="9">
    <source>
        <dbReference type="SAM" id="MobiDB-lite"/>
    </source>
</evidence>
<keyword evidence="8 10" id="KW-0472">Membrane</keyword>
<feature type="transmembrane region" description="Helical" evidence="10">
    <location>
        <begin position="119"/>
        <end position="140"/>
    </location>
</feature>
<keyword evidence="5 10" id="KW-0812">Transmembrane</keyword>
<dbReference type="Gene3D" id="1.20.1250.20">
    <property type="entry name" value="MFS general substrate transporter like domains"/>
    <property type="match status" value="1"/>
</dbReference>
<feature type="transmembrane region" description="Helical" evidence="10">
    <location>
        <begin position="340"/>
        <end position="357"/>
    </location>
</feature>
<evidence type="ECO:0000256" key="1">
    <source>
        <dbReference type="ARBA" id="ARBA00004651"/>
    </source>
</evidence>
<dbReference type="Pfam" id="PF07690">
    <property type="entry name" value="MFS_1"/>
    <property type="match status" value="1"/>
</dbReference>
<keyword evidence="3" id="KW-0813">Transport</keyword>
<dbReference type="InterPro" id="IPR011701">
    <property type="entry name" value="MFS"/>
</dbReference>
<evidence type="ECO:0000256" key="8">
    <source>
        <dbReference type="ARBA" id="ARBA00023136"/>
    </source>
</evidence>
<dbReference type="PANTHER" id="PTHR43528">
    <property type="entry name" value="ALPHA-KETOGLUTARATE PERMEASE"/>
    <property type="match status" value="1"/>
</dbReference>
<organism evidence="12 13">
    <name type="scientific">Paraburkholderia youngii</name>
    <dbReference type="NCBI Taxonomy" id="2782701"/>
    <lineage>
        <taxon>Bacteria</taxon>
        <taxon>Pseudomonadati</taxon>
        <taxon>Pseudomonadota</taxon>
        <taxon>Betaproteobacteria</taxon>
        <taxon>Burkholderiales</taxon>
        <taxon>Burkholderiaceae</taxon>
        <taxon>Paraburkholderia</taxon>
    </lineage>
</organism>
<evidence type="ECO:0000256" key="3">
    <source>
        <dbReference type="ARBA" id="ARBA00022448"/>
    </source>
</evidence>
<dbReference type="Proteomes" id="UP000592820">
    <property type="component" value="Unassembled WGS sequence"/>
</dbReference>
<protein>
    <submittedName>
        <fullName evidence="12">MHS family proline/betaine transporter-like MFS transporter</fullName>
    </submittedName>
</protein>
<dbReference type="PANTHER" id="PTHR43528:SF1">
    <property type="entry name" value="ALPHA-KETOGLUTARATE PERMEASE"/>
    <property type="match status" value="1"/>
</dbReference>
<comment type="similarity">
    <text evidence="2">Belongs to the major facilitator superfamily. Metabolite:H+ Symporter (MHS) family (TC 2.A.1.6) family.</text>
</comment>